<evidence type="ECO:0000256" key="1">
    <source>
        <dbReference type="ARBA" id="ARBA00004651"/>
    </source>
</evidence>
<feature type="transmembrane region" description="Helical" evidence="6">
    <location>
        <begin position="301"/>
        <end position="320"/>
    </location>
</feature>
<evidence type="ECO:0000256" key="3">
    <source>
        <dbReference type="ARBA" id="ARBA00022692"/>
    </source>
</evidence>
<dbReference type="Pfam" id="PF12698">
    <property type="entry name" value="ABC2_membrane_3"/>
    <property type="match status" value="1"/>
</dbReference>
<dbReference type="GO" id="GO:0140359">
    <property type="term" value="F:ABC-type transporter activity"/>
    <property type="evidence" value="ECO:0007669"/>
    <property type="project" value="InterPro"/>
</dbReference>
<dbReference type="GO" id="GO:0005886">
    <property type="term" value="C:plasma membrane"/>
    <property type="evidence" value="ECO:0007669"/>
    <property type="project" value="UniProtKB-SubCell"/>
</dbReference>
<name>A0A0P6XWA8_9CHLR</name>
<accession>A0A0P6XWA8</accession>
<feature type="transmembrane region" description="Helical" evidence="6">
    <location>
        <begin position="18"/>
        <end position="39"/>
    </location>
</feature>
<dbReference type="AlphaFoldDB" id="A0A0P6XWA8"/>
<dbReference type="EMBL" id="LGCM01000046">
    <property type="protein sequence ID" value="KPL79735.1"/>
    <property type="molecule type" value="Genomic_DNA"/>
</dbReference>
<evidence type="ECO:0000259" key="7">
    <source>
        <dbReference type="Pfam" id="PF12698"/>
    </source>
</evidence>
<keyword evidence="4 6" id="KW-1133">Transmembrane helix</keyword>
<dbReference type="RefSeq" id="WP_062417416.1">
    <property type="nucleotide sequence ID" value="NZ_DF967974.1"/>
</dbReference>
<keyword evidence="2" id="KW-1003">Cell membrane</keyword>
<keyword evidence="3 6" id="KW-0812">Transmembrane</keyword>
<evidence type="ECO:0000256" key="2">
    <source>
        <dbReference type="ARBA" id="ARBA00022475"/>
    </source>
</evidence>
<evidence type="ECO:0000256" key="6">
    <source>
        <dbReference type="SAM" id="Phobius"/>
    </source>
</evidence>
<feature type="transmembrane region" description="Helical" evidence="6">
    <location>
        <begin position="273"/>
        <end position="295"/>
    </location>
</feature>
<evidence type="ECO:0000313" key="8">
    <source>
        <dbReference type="EMBL" id="KPL79735.1"/>
    </source>
</evidence>
<comment type="subcellular location">
    <subcellularLocation>
        <location evidence="1">Cell membrane</location>
        <topology evidence="1">Multi-pass membrane protein</topology>
    </subcellularLocation>
</comment>
<proteinExistence type="predicted"/>
<reference evidence="8 9" key="1">
    <citation type="submission" date="2015-07" db="EMBL/GenBank/DDBJ databases">
        <title>Genome sequence of Levilinea saccharolytica DSM 16555.</title>
        <authorList>
            <person name="Hemp J."/>
            <person name="Ward L.M."/>
            <person name="Pace L.A."/>
            <person name="Fischer W.W."/>
        </authorList>
    </citation>
    <scope>NUCLEOTIDE SEQUENCE [LARGE SCALE GENOMIC DNA]</scope>
    <source>
        <strain evidence="8 9">KIBI-1</strain>
    </source>
</reference>
<gene>
    <name evidence="8" type="ORF">ADN01_13675</name>
</gene>
<evidence type="ECO:0000313" key="9">
    <source>
        <dbReference type="Proteomes" id="UP000050501"/>
    </source>
</evidence>
<sequence length="417" mass="44070">MNLFTIALKDLTRSLRSLFAVGMMVAAPLMIVGLIYFAFGGMSSGETAKIADVRVAVVNLDTPPAGQDALGGQLLSMLQDERMPDWLLASPYDSEAAARSAVQRQEIAAAVIVPADFTAQLMSADGHTELRLIHDPTLSISPTILRLLLTQYADTVSAMRVAVNVLPEPSPQAVQPLVSSYSAWLTAFLNNLNHSPEPYLQVLSPAQQQDSTSATTNPMARVLGLIFASQLVFFSFYTGAYSATSFLTEQEEGTLQRLFTTPIPRAVILGGKFLSVFVLCVLQAAVLLTAGRLAFGQGLTVAAVVAAQVAAAGGFGILLISFIKSSRQSGPVLGGGLTVMGMLGGLFTAAVPNPPAFMNLTGRLVPQGWAFTAWKQALNGASLMEALPAVGVLFAMGAVCFAVGAWLFNRRFSAHTL</sequence>
<keyword evidence="5 6" id="KW-0472">Membrane</keyword>
<protein>
    <recommendedName>
        <fullName evidence="7">ABC-2 type transporter transmembrane domain-containing protein</fullName>
    </recommendedName>
</protein>
<dbReference type="PANTHER" id="PTHR30294">
    <property type="entry name" value="MEMBRANE COMPONENT OF ABC TRANSPORTER YHHJ-RELATED"/>
    <property type="match status" value="1"/>
</dbReference>
<dbReference type="InterPro" id="IPR013525">
    <property type="entry name" value="ABC2_TM"/>
</dbReference>
<feature type="transmembrane region" description="Helical" evidence="6">
    <location>
        <begin position="332"/>
        <end position="351"/>
    </location>
</feature>
<evidence type="ECO:0000256" key="5">
    <source>
        <dbReference type="ARBA" id="ARBA00023136"/>
    </source>
</evidence>
<feature type="domain" description="ABC-2 type transporter transmembrane" evidence="7">
    <location>
        <begin position="23"/>
        <end position="405"/>
    </location>
</feature>
<dbReference type="STRING" id="229921.ADN01_13675"/>
<feature type="transmembrane region" description="Helical" evidence="6">
    <location>
        <begin position="386"/>
        <end position="408"/>
    </location>
</feature>
<dbReference type="InterPro" id="IPR051449">
    <property type="entry name" value="ABC-2_transporter_component"/>
</dbReference>
<dbReference type="OrthoDB" id="3078158at2"/>
<dbReference type="Gene3D" id="3.40.1710.10">
    <property type="entry name" value="abc type-2 transporter like domain"/>
    <property type="match status" value="1"/>
</dbReference>
<evidence type="ECO:0000256" key="4">
    <source>
        <dbReference type="ARBA" id="ARBA00022989"/>
    </source>
</evidence>
<keyword evidence="9" id="KW-1185">Reference proteome</keyword>
<comment type="caution">
    <text evidence="8">The sequence shown here is derived from an EMBL/GenBank/DDBJ whole genome shotgun (WGS) entry which is preliminary data.</text>
</comment>
<dbReference type="Proteomes" id="UP000050501">
    <property type="component" value="Unassembled WGS sequence"/>
</dbReference>
<organism evidence="8 9">
    <name type="scientific">Levilinea saccharolytica</name>
    <dbReference type="NCBI Taxonomy" id="229921"/>
    <lineage>
        <taxon>Bacteria</taxon>
        <taxon>Bacillati</taxon>
        <taxon>Chloroflexota</taxon>
        <taxon>Anaerolineae</taxon>
        <taxon>Anaerolineales</taxon>
        <taxon>Anaerolineaceae</taxon>
        <taxon>Levilinea</taxon>
    </lineage>
</organism>
<dbReference type="PANTHER" id="PTHR30294:SF38">
    <property type="entry name" value="TRANSPORT PERMEASE PROTEIN"/>
    <property type="match status" value="1"/>
</dbReference>